<dbReference type="Gene3D" id="3.40.50.720">
    <property type="entry name" value="NAD(P)-binding Rossmann-like Domain"/>
    <property type="match status" value="1"/>
</dbReference>
<dbReference type="PANTHER" id="PTHR48079">
    <property type="entry name" value="PROTEIN YEEZ"/>
    <property type="match status" value="1"/>
</dbReference>
<protein>
    <recommendedName>
        <fullName evidence="1">NAD-dependent epimerase/dehydratase domain-containing protein</fullName>
    </recommendedName>
</protein>
<proteinExistence type="predicted"/>
<dbReference type="EMBL" id="JARKIF010000022">
    <property type="protein sequence ID" value="KAJ7616516.1"/>
    <property type="molecule type" value="Genomic_DNA"/>
</dbReference>
<dbReference type="AlphaFoldDB" id="A0AAD7BBM5"/>
<evidence type="ECO:0000259" key="1">
    <source>
        <dbReference type="Pfam" id="PF01370"/>
    </source>
</evidence>
<dbReference type="SUPFAM" id="SSF51735">
    <property type="entry name" value="NAD(P)-binding Rossmann-fold domains"/>
    <property type="match status" value="1"/>
</dbReference>
<dbReference type="Pfam" id="PF01370">
    <property type="entry name" value="Epimerase"/>
    <property type="match status" value="1"/>
</dbReference>
<name>A0AAD7BBM5_9AGAR</name>
<organism evidence="2 3">
    <name type="scientific">Roridomyces roridus</name>
    <dbReference type="NCBI Taxonomy" id="1738132"/>
    <lineage>
        <taxon>Eukaryota</taxon>
        <taxon>Fungi</taxon>
        <taxon>Dikarya</taxon>
        <taxon>Basidiomycota</taxon>
        <taxon>Agaricomycotina</taxon>
        <taxon>Agaricomycetes</taxon>
        <taxon>Agaricomycetidae</taxon>
        <taxon>Agaricales</taxon>
        <taxon>Marasmiineae</taxon>
        <taxon>Mycenaceae</taxon>
        <taxon>Roridomyces</taxon>
    </lineage>
</organism>
<dbReference type="InterPro" id="IPR036291">
    <property type="entry name" value="NAD(P)-bd_dom_sf"/>
</dbReference>
<dbReference type="PANTHER" id="PTHR48079:SF3">
    <property type="entry name" value="NAD-DEPENDENT EPIMERASE_DEHYDRATASE DOMAIN-CONTAINING PROTEIN"/>
    <property type="match status" value="1"/>
</dbReference>
<accession>A0AAD7BBM5</accession>
<feature type="domain" description="NAD-dependent epimerase/dehydratase" evidence="1">
    <location>
        <begin position="3"/>
        <end position="215"/>
    </location>
</feature>
<dbReference type="InterPro" id="IPR051783">
    <property type="entry name" value="NAD(P)-dependent_oxidoreduct"/>
</dbReference>
<dbReference type="InterPro" id="IPR001509">
    <property type="entry name" value="Epimerase_deHydtase"/>
</dbReference>
<sequence>MKVLIFGATGFVGFPIAQALVRAGHTVYGLARSEGKAKTLAAEEIIPILGDTDSDEWIPLIASLDLIIDALPGSLQTREILARVVSATQTHRPTGAPLLSYIYTSGTWMHGDSRTAIVNDTTPITKPVDLMSWRPAVEQLVLKSKEICGIVVRPSLVYGRSGSLLAPLFKAAADSAAAGPQGSTVTWPGTPGGRCPTIHVDDCAEFYLRVAERASMLGGKVFDASNSSTESVDDILQTVVKVSGAKGYEYKSPENKFEEALQSTSLVRPYLGHALLGWRARKPSMVDGMEIYYAAWRATSA</sequence>
<reference evidence="2" key="1">
    <citation type="submission" date="2023-03" db="EMBL/GenBank/DDBJ databases">
        <title>Massive genome expansion in bonnet fungi (Mycena s.s.) driven by repeated elements and novel gene families across ecological guilds.</title>
        <authorList>
            <consortium name="Lawrence Berkeley National Laboratory"/>
            <person name="Harder C.B."/>
            <person name="Miyauchi S."/>
            <person name="Viragh M."/>
            <person name="Kuo A."/>
            <person name="Thoen E."/>
            <person name="Andreopoulos B."/>
            <person name="Lu D."/>
            <person name="Skrede I."/>
            <person name="Drula E."/>
            <person name="Henrissat B."/>
            <person name="Morin E."/>
            <person name="Kohler A."/>
            <person name="Barry K."/>
            <person name="LaButti K."/>
            <person name="Morin E."/>
            <person name="Salamov A."/>
            <person name="Lipzen A."/>
            <person name="Mereny Z."/>
            <person name="Hegedus B."/>
            <person name="Baldrian P."/>
            <person name="Stursova M."/>
            <person name="Weitz H."/>
            <person name="Taylor A."/>
            <person name="Grigoriev I.V."/>
            <person name="Nagy L.G."/>
            <person name="Martin F."/>
            <person name="Kauserud H."/>
        </authorList>
    </citation>
    <scope>NUCLEOTIDE SEQUENCE</scope>
    <source>
        <strain evidence="2">9284</strain>
    </source>
</reference>
<keyword evidence="3" id="KW-1185">Reference proteome</keyword>
<evidence type="ECO:0000313" key="2">
    <source>
        <dbReference type="EMBL" id="KAJ7616516.1"/>
    </source>
</evidence>
<dbReference type="GO" id="GO:0004029">
    <property type="term" value="F:aldehyde dehydrogenase (NAD+) activity"/>
    <property type="evidence" value="ECO:0007669"/>
    <property type="project" value="TreeGrafter"/>
</dbReference>
<dbReference type="Proteomes" id="UP001221142">
    <property type="component" value="Unassembled WGS sequence"/>
</dbReference>
<evidence type="ECO:0000313" key="3">
    <source>
        <dbReference type="Proteomes" id="UP001221142"/>
    </source>
</evidence>
<dbReference type="GO" id="GO:0005737">
    <property type="term" value="C:cytoplasm"/>
    <property type="evidence" value="ECO:0007669"/>
    <property type="project" value="TreeGrafter"/>
</dbReference>
<gene>
    <name evidence="2" type="ORF">FB45DRAFT_841367</name>
</gene>
<comment type="caution">
    <text evidence="2">The sequence shown here is derived from an EMBL/GenBank/DDBJ whole genome shotgun (WGS) entry which is preliminary data.</text>
</comment>